<evidence type="ECO:0000313" key="8">
    <source>
        <dbReference type="EMBL" id="RGE45419.1"/>
    </source>
</evidence>
<dbReference type="PROSITE" id="PS00622">
    <property type="entry name" value="HTH_LUXR_1"/>
    <property type="match status" value="1"/>
</dbReference>
<keyword evidence="5" id="KW-0175">Coiled coil</keyword>
<dbReference type="OrthoDB" id="9802186at2"/>
<sequence>MIYLIDDDPSVRQALHLLLQTYELPVTCFESPADCLAHLDRSQPGILITDLRMPLMSGLQMHEQLLAQGMDWPTIVITGHGDLHACRRAFKAGVTDFLTKPIEEQTLLEAIEAAQVRLRQLAERNEALHSLQTLTEREREVLELITKGLGSKEIAAALDISVRTVDTHRANLAEKLGTGSVAEQTRLLLSACPP</sequence>
<dbReference type="Pfam" id="PF00072">
    <property type="entry name" value="Response_reg"/>
    <property type="match status" value="1"/>
</dbReference>
<name>A0A373FPX1_COMTE</name>
<feature type="domain" description="HTH luxR-type" evidence="6">
    <location>
        <begin position="127"/>
        <end position="192"/>
    </location>
</feature>
<accession>A0A373FPX1</accession>
<evidence type="ECO:0000256" key="3">
    <source>
        <dbReference type="ARBA" id="ARBA00023163"/>
    </source>
</evidence>
<feature type="modified residue" description="4-aspartylphosphate" evidence="4">
    <location>
        <position position="50"/>
    </location>
</feature>
<dbReference type="GO" id="GO:0003677">
    <property type="term" value="F:DNA binding"/>
    <property type="evidence" value="ECO:0007669"/>
    <property type="project" value="UniProtKB-KW"/>
</dbReference>
<keyword evidence="1" id="KW-0805">Transcription regulation</keyword>
<dbReference type="SUPFAM" id="SSF46894">
    <property type="entry name" value="C-terminal effector domain of the bipartite response regulators"/>
    <property type="match status" value="1"/>
</dbReference>
<evidence type="ECO:0000256" key="2">
    <source>
        <dbReference type="ARBA" id="ARBA00023125"/>
    </source>
</evidence>
<feature type="coiled-coil region" evidence="5">
    <location>
        <begin position="104"/>
        <end position="131"/>
    </location>
</feature>
<evidence type="ECO:0000259" key="6">
    <source>
        <dbReference type="PROSITE" id="PS50043"/>
    </source>
</evidence>
<protein>
    <submittedName>
        <fullName evidence="8">DNA-binding response regulator</fullName>
    </submittedName>
</protein>
<dbReference type="PROSITE" id="PS50110">
    <property type="entry name" value="RESPONSE_REGULATORY"/>
    <property type="match status" value="1"/>
</dbReference>
<evidence type="ECO:0000256" key="1">
    <source>
        <dbReference type="ARBA" id="ARBA00023015"/>
    </source>
</evidence>
<keyword evidence="3" id="KW-0804">Transcription</keyword>
<dbReference type="PANTHER" id="PTHR44688">
    <property type="entry name" value="DNA-BINDING TRANSCRIPTIONAL ACTIVATOR DEVR_DOSR"/>
    <property type="match status" value="1"/>
</dbReference>
<dbReference type="PANTHER" id="PTHR44688:SF16">
    <property type="entry name" value="DNA-BINDING TRANSCRIPTIONAL ACTIVATOR DEVR_DOSR"/>
    <property type="match status" value="1"/>
</dbReference>
<dbReference type="InterPro" id="IPR016032">
    <property type="entry name" value="Sig_transdc_resp-reg_C-effctor"/>
</dbReference>
<dbReference type="GO" id="GO:0000160">
    <property type="term" value="P:phosphorelay signal transduction system"/>
    <property type="evidence" value="ECO:0007669"/>
    <property type="project" value="InterPro"/>
</dbReference>
<dbReference type="InterPro" id="IPR036388">
    <property type="entry name" value="WH-like_DNA-bd_sf"/>
</dbReference>
<dbReference type="SMART" id="SM00448">
    <property type="entry name" value="REC"/>
    <property type="match status" value="1"/>
</dbReference>
<dbReference type="PRINTS" id="PR00038">
    <property type="entry name" value="HTHLUXR"/>
</dbReference>
<keyword evidence="4" id="KW-0597">Phosphoprotein</keyword>
<keyword evidence="9" id="KW-1185">Reference proteome</keyword>
<gene>
    <name evidence="8" type="ORF">DZC30_09180</name>
</gene>
<proteinExistence type="predicted"/>
<dbReference type="InterPro" id="IPR001789">
    <property type="entry name" value="Sig_transdc_resp-reg_receiver"/>
</dbReference>
<dbReference type="CDD" id="cd06170">
    <property type="entry name" value="LuxR_C_like"/>
    <property type="match status" value="1"/>
</dbReference>
<evidence type="ECO:0000259" key="7">
    <source>
        <dbReference type="PROSITE" id="PS50110"/>
    </source>
</evidence>
<dbReference type="InterPro" id="IPR011006">
    <property type="entry name" value="CheY-like_superfamily"/>
</dbReference>
<dbReference type="Pfam" id="PF00196">
    <property type="entry name" value="GerE"/>
    <property type="match status" value="1"/>
</dbReference>
<dbReference type="Proteomes" id="UP000261948">
    <property type="component" value="Unassembled WGS sequence"/>
</dbReference>
<dbReference type="Gene3D" id="1.10.10.10">
    <property type="entry name" value="Winged helix-like DNA-binding domain superfamily/Winged helix DNA-binding domain"/>
    <property type="match status" value="1"/>
</dbReference>
<dbReference type="InterPro" id="IPR000792">
    <property type="entry name" value="Tscrpt_reg_LuxR_C"/>
</dbReference>
<dbReference type="SMART" id="SM00421">
    <property type="entry name" value="HTH_LUXR"/>
    <property type="match status" value="1"/>
</dbReference>
<evidence type="ECO:0000256" key="4">
    <source>
        <dbReference type="PROSITE-ProRule" id="PRU00169"/>
    </source>
</evidence>
<feature type="domain" description="Response regulatory" evidence="7">
    <location>
        <begin position="1"/>
        <end position="115"/>
    </location>
</feature>
<evidence type="ECO:0000256" key="5">
    <source>
        <dbReference type="SAM" id="Coils"/>
    </source>
</evidence>
<keyword evidence="2 8" id="KW-0238">DNA-binding</keyword>
<reference evidence="8 9" key="1">
    <citation type="submission" date="2018-08" db="EMBL/GenBank/DDBJ databases">
        <title>Comamonas testosteroni strain SWCO2.</title>
        <authorList>
            <person name="Jiang N."/>
            <person name="Zhang X.Z."/>
        </authorList>
    </citation>
    <scope>NUCLEOTIDE SEQUENCE [LARGE SCALE GENOMIC DNA]</scope>
    <source>
        <strain evidence="8 9">SWCO2</strain>
    </source>
</reference>
<dbReference type="AlphaFoldDB" id="A0A373FPX1"/>
<organism evidence="8 9">
    <name type="scientific">Comamonas testosteroni</name>
    <name type="common">Pseudomonas testosteroni</name>
    <dbReference type="NCBI Taxonomy" id="285"/>
    <lineage>
        <taxon>Bacteria</taxon>
        <taxon>Pseudomonadati</taxon>
        <taxon>Pseudomonadota</taxon>
        <taxon>Betaproteobacteria</taxon>
        <taxon>Burkholderiales</taxon>
        <taxon>Comamonadaceae</taxon>
        <taxon>Comamonas</taxon>
    </lineage>
</organism>
<dbReference type="Gene3D" id="3.40.50.2300">
    <property type="match status" value="1"/>
</dbReference>
<comment type="caution">
    <text evidence="8">The sequence shown here is derived from an EMBL/GenBank/DDBJ whole genome shotgun (WGS) entry which is preliminary data.</text>
</comment>
<dbReference type="EMBL" id="QURR01000009">
    <property type="protein sequence ID" value="RGE45419.1"/>
    <property type="molecule type" value="Genomic_DNA"/>
</dbReference>
<dbReference type="PROSITE" id="PS50043">
    <property type="entry name" value="HTH_LUXR_2"/>
    <property type="match status" value="1"/>
</dbReference>
<dbReference type="SUPFAM" id="SSF52172">
    <property type="entry name" value="CheY-like"/>
    <property type="match status" value="1"/>
</dbReference>
<evidence type="ECO:0000313" key="9">
    <source>
        <dbReference type="Proteomes" id="UP000261948"/>
    </source>
</evidence>
<dbReference type="GO" id="GO:0006355">
    <property type="term" value="P:regulation of DNA-templated transcription"/>
    <property type="evidence" value="ECO:0007669"/>
    <property type="project" value="InterPro"/>
</dbReference>